<protein>
    <recommendedName>
        <fullName evidence="7">ResB-like domain-containing protein</fullName>
    </recommendedName>
</protein>
<dbReference type="InterPro" id="IPR023393">
    <property type="entry name" value="START-like_dom_sf"/>
</dbReference>
<evidence type="ECO:0000256" key="6">
    <source>
        <dbReference type="SAM" id="MobiDB-lite"/>
    </source>
</evidence>
<keyword evidence="9" id="KW-1185">Reference proteome</keyword>
<evidence type="ECO:0000259" key="7">
    <source>
        <dbReference type="Pfam" id="PF05140"/>
    </source>
</evidence>
<keyword evidence="2" id="KW-0812">Transmembrane</keyword>
<evidence type="ECO:0000256" key="1">
    <source>
        <dbReference type="ARBA" id="ARBA00004141"/>
    </source>
</evidence>
<dbReference type="Proteomes" id="UP001445335">
    <property type="component" value="Unassembled WGS sequence"/>
</dbReference>
<keyword evidence="5" id="KW-0472">Membrane</keyword>
<evidence type="ECO:0000313" key="8">
    <source>
        <dbReference type="EMBL" id="KAK9825449.1"/>
    </source>
</evidence>
<keyword evidence="3" id="KW-0201">Cytochrome c-type biogenesis</keyword>
<dbReference type="Pfam" id="PF10604">
    <property type="entry name" value="Polyketide_cyc2"/>
    <property type="match status" value="1"/>
</dbReference>
<comment type="subcellular location">
    <subcellularLocation>
        <location evidence="1">Membrane</location>
        <topology evidence="1">Multi-pass membrane protein</topology>
    </subcellularLocation>
</comment>
<dbReference type="PANTHER" id="PTHR31566:SF0">
    <property type="entry name" value="CYTOCHROME C BIOGENESIS PROTEIN CCS1, CHLOROPLASTIC"/>
    <property type="match status" value="1"/>
</dbReference>
<dbReference type="PANTHER" id="PTHR31566">
    <property type="entry name" value="CYTOCHROME C BIOGENESIS PROTEIN CCS1, CHLOROPLASTIC"/>
    <property type="match status" value="1"/>
</dbReference>
<dbReference type="Pfam" id="PF05140">
    <property type="entry name" value="ResB"/>
    <property type="match status" value="2"/>
</dbReference>
<feature type="region of interest" description="Disordered" evidence="6">
    <location>
        <begin position="188"/>
        <end position="215"/>
    </location>
</feature>
<comment type="caution">
    <text evidence="8">The sequence shown here is derived from an EMBL/GenBank/DDBJ whole genome shotgun (WGS) entry which is preliminary data.</text>
</comment>
<dbReference type="InterPro" id="IPR019587">
    <property type="entry name" value="Polyketide_cyclase/dehydratase"/>
</dbReference>
<dbReference type="HAMAP" id="MF_01392">
    <property type="entry name" value="CytC_Ccs1"/>
    <property type="match status" value="1"/>
</dbReference>
<organism evidence="8 9">
    <name type="scientific">Elliptochloris bilobata</name>
    <dbReference type="NCBI Taxonomy" id="381761"/>
    <lineage>
        <taxon>Eukaryota</taxon>
        <taxon>Viridiplantae</taxon>
        <taxon>Chlorophyta</taxon>
        <taxon>core chlorophytes</taxon>
        <taxon>Trebouxiophyceae</taxon>
        <taxon>Trebouxiophyceae incertae sedis</taxon>
        <taxon>Elliptochloris clade</taxon>
        <taxon>Elliptochloris</taxon>
    </lineage>
</organism>
<dbReference type="SUPFAM" id="SSF55961">
    <property type="entry name" value="Bet v1-like"/>
    <property type="match status" value="1"/>
</dbReference>
<feature type="domain" description="ResB-like" evidence="7">
    <location>
        <begin position="548"/>
        <end position="659"/>
    </location>
</feature>
<feature type="compositionally biased region" description="Gly residues" evidence="6">
    <location>
        <begin position="196"/>
        <end position="210"/>
    </location>
</feature>
<evidence type="ECO:0000256" key="5">
    <source>
        <dbReference type="ARBA" id="ARBA00023136"/>
    </source>
</evidence>
<dbReference type="Gene3D" id="3.30.530.20">
    <property type="match status" value="1"/>
</dbReference>
<dbReference type="EMBL" id="JALJOU010000073">
    <property type="protein sequence ID" value="KAK9825449.1"/>
    <property type="molecule type" value="Genomic_DNA"/>
</dbReference>
<sequence length="674" mass="71695">MSSLARVTLTVSGVLPAPVDCVWPLVRDFGNIAKWLRRVGSQRVDSELLPGQIASQVGSVRRVLFDLNYTVVEQLEALDDELYILKYKLISHPWNSSPFAGAFLNFVSTIQLKDVTMTNATYFEWHGEFDTDHQSADVMRSDIKRRFEAGFHGLAAAVAESSGAARGLLAPPPAERARVAAAASGNLASAPELSERGGGPPGGGPGGSPGEGPSLPKVLWNRTLRQLSSLPLAICELAVIAVLSSLGTIIEQGKPLEFYMQNYPDGARKVAGFVDWRLIQAAQLDHIYTAGYFLGLLGLLGASLAACTATRQWPAVRVARRWRFAQTPERVYSFGGMQNAVVLPNAEVRGLGRVLQQRGFQVFVRDGALYAFRGLGGKLGPIGVHAAMLAIMAGVAYGGLCGLKGSVMVPEGGDFLLSQVLTPKSALARLPSDSDAMLRVNAFDVKYREDGAVDQFLSDISVLGPRGDELLRKSISVNDPLRFRGVTAYQVDYSMAALTVHAAGSPLQPPDGSPFNLPMASLEGRPGIKGKLWATFVPAEAPAPGRPPRGASVVARDFQTVALYGSDGAFVGVRRPGSGKPIEVDGMSVVVDAIVGSTGLELKSDPGVPFVYAGFAGLMVTTLVSYLSHAQVWALQEGSALHASGRSNRAKIGFADEVEAAYQALPLSLPETEL</sequence>
<evidence type="ECO:0000313" key="9">
    <source>
        <dbReference type="Proteomes" id="UP001445335"/>
    </source>
</evidence>
<dbReference type="GO" id="GO:0016020">
    <property type="term" value="C:membrane"/>
    <property type="evidence" value="ECO:0007669"/>
    <property type="project" value="UniProtKB-SubCell"/>
</dbReference>
<dbReference type="GO" id="GO:0017004">
    <property type="term" value="P:cytochrome complex assembly"/>
    <property type="evidence" value="ECO:0007669"/>
    <property type="project" value="UniProtKB-KW"/>
</dbReference>
<dbReference type="CDD" id="cd07821">
    <property type="entry name" value="PYR_PYL_RCAR_like"/>
    <property type="match status" value="1"/>
</dbReference>
<keyword evidence="4" id="KW-1133">Transmembrane helix</keyword>
<evidence type="ECO:0000256" key="4">
    <source>
        <dbReference type="ARBA" id="ARBA00022989"/>
    </source>
</evidence>
<proteinExistence type="inferred from homology"/>
<dbReference type="InterPro" id="IPR023494">
    <property type="entry name" value="Cyt_c_bgen_Ccs1/CcsB/ResB"/>
</dbReference>
<dbReference type="AlphaFoldDB" id="A0AAW1QVD6"/>
<gene>
    <name evidence="8" type="ORF">WJX81_001648</name>
</gene>
<reference evidence="8 9" key="1">
    <citation type="journal article" date="2024" name="Nat. Commun.">
        <title>Phylogenomics reveals the evolutionary origins of lichenization in chlorophyte algae.</title>
        <authorList>
            <person name="Puginier C."/>
            <person name="Libourel C."/>
            <person name="Otte J."/>
            <person name="Skaloud P."/>
            <person name="Haon M."/>
            <person name="Grisel S."/>
            <person name="Petersen M."/>
            <person name="Berrin J.G."/>
            <person name="Delaux P.M."/>
            <person name="Dal Grande F."/>
            <person name="Keller J."/>
        </authorList>
    </citation>
    <scope>NUCLEOTIDE SEQUENCE [LARGE SCALE GENOMIC DNA]</scope>
    <source>
        <strain evidence="8 9">SAG 245.80</strain>
    </source>
</reference>
<dbReference type="InterPro" id="IPR007816">
    <property type="entry name" value="ResB-like_domain"/>
</dbReference>
<feature type="domain" description="ResB-like" evidence="7">
    <location>
        <begin position="232"/>
        <end position="508"/>
    </location>
</feature>
<evidence type="ECO:0000256" key="2">
    <source>
        <dbReference type="ARBA" id="ARBA00022692"/>
    </source>
</evidence>
<name>A0AAW1QVD6_9CHLO</name>
<evidence type="ECO:0000256" key="3">
    <source>
        <dbReference type="ARBA" id="ARBA00022748"/>
    </source>
</evidence>
<accession>A0AAW1QVD6</accession>